<organism evidence="2 3">
    <name type="scientific">Bacillus bingmayongensis</name>
    <dbReference type="NCBI Taxonomy" id="1150157"/>
    <lineage>
        <taxon>Bacteria</taxon>
        <taxon>Bacillati</taxon>
        <taxon>Bacillota</taxon>
        <taxon>Bacilli</taxon>
        <taxon>Bacillales</taxon>
        <taxon>Bacillaceae</taxon>
        <taxon>Bacillus</taxon>
    </lineage>
</organism>
<proteinExistence type="predicted"/>
<evidence type="ECO:0000313" key="2">
    <source>
        <dbReference type="EMBL" id="MDZ5609686.1"/>
    </source>
</evidence>
<dbReference type="RefSeq" id="WP_374219098.1">
    <property type="nucleotide sequence ID" value="NZ_JAXOVW010000077.1"/>
</dbReference>
<comment type="caution">
    <text evidence="2">The sequence shown here is derived from an EMBL/GenBank/DDBJ whole genome shotgun (WGS) entry which is preliminary data.</text>
</comment>
<dbReference type="Proteomes" id="UP001291930">
    <property type="component" value="Unassembled WGS sequence"/>
</dbReference>
<reference evidence="3" key="1">
    <citation type="submission" date="2023-11" db="EMBL/GenBank/DDBJ databases">
        <title>Genome Sequence of Bacillus pseudomycoides stain BUPM19.</title>
        <authorList>
            <person name="Farhat A."/>
        </authorList>
    </citation>
    <scope>NUCLEOTIDE SEQUENCE [LARGE SCALE GENOMIC DNA]</scope>
    <source>
        <strain evidence="3">BUPM19</strain>
    </source>
</reference>
<sequence>MVAADYAIQVVGLESQEENTENKQSVPTTQTSAQQQPKKSAPPSTHDPKKDSANYDKNGNYKPVDEMTPDEIKKELKGCMATFFR</sequence>
<dbReference type="EMBL" id="JAXOVW010000077">
    <property type="protein sequence ID" value="MDZ5609686.1"/>
    <property type="molecule type" value="Genomic_DNA"/>
</dbReference>
<gene>
    <name evidence="2" type="ORF">U2I54_22155</name>
</gene>
<accession>A0ABU5K2Z6</accession>
<name>A0ABU5K2Z6_9BACI</name>
<keyword evidence="3" id="KW-1185">Reference proteome</keyword>
<protein>
    <submittedName>
        <fullName evidence="2">Uncharacterized protein</fullName>
    </submittedName>
</protein>
<feature type="region of interest" description="Disordered" evidence="1">
    <location>
        <begin position="12"/>
        <end position="69"/>
    </location>
</feature>
<evidence type="ECO:0000313" key="3">
    <source>
        <dbReference type="Proteomes" id="UP001291930"/>
    </source>
</evidence>
<evidence type="ECO:0000256" key="1">
    <source>
        <dbReference type="SAM" id="MobiDB-lite"/>
    </source>
</evidence>
<feature type="compositionally biased region" description="Polar residues" evidence="1">
    <location>
        <begin position="22"/>
        <end position="38"/>
    </location>
</feature>